<dbReference type="PANTHER" id="PTHR47371">
    <property type="entry name" value="LIPOTEICHOIC ACID SYNTHASE"/>
    <property type="match status" value="1"/>
</dbReference>
<sequence length="585" mass="64509">MTWLYRLGVVVAALMTLSISSWAMDRLSLNVEIDSYLFSYGFWVSSIPVSLLLISLIALTGRACVSLLVSLAFLAALYAINTQKTVHLASTLNVFDFYLLKGIDWSSVSLFAHYINWTWILLACVALVLAVGLLLRLEKPVLPRNLLLRICMLACAIGVADQVLVGDTGRHIYDADRLRVSSPSPFLTQFHAGLIGSLFYAGNDMNAALNEPIDRQAVKGLLARLDIHDRFVPDAREGQQPDVVVIQSESFFDPGILNQVSDTHQLLPTLHRAFEHGVGGSMTVPTFGGGTLRTEFEVLTGIPLAAYPHVQFPYLQISRLTIPGLARDFEQAGYETVAVHGNGGEFWNRRHTFKSLGFSKFITAKTFGPQSYKDGLYLSDHSMTDEIIGQLERGGRPQFVFAISIEAHGPYRGVQVKDEALRSSIPAPAGVSATACEEFSHYGYHIAAADREFGRLWDYLEHRRRPYILVFYGDHLPGLEVVYQETTFRNGKPAEMQQVPWVVVGSGLDGANRQEIYAWMLPHEILKLAQVNGSEYLDVAFAAGRLALSGGDDADGHLLDDLYSAARLNLSGEFEDADGAHSNAP</sequence>
<keyword evidence="4 6" id="KW-1133">Transmembrane helix</keyword>
<evidence type="ECO:0000313" key="8">
    <source>
        <dbReference type="EMBL" id="RAO75863.1"/>
    </source>
</evidence>
<keyword evidence="5 6" id="KW-0472">Membrane</keyword>
<feature type="transmembrane region" description="Helical" evidence="6">
    <location>
        <begin position="146"/>
        <end position="165"/>
    </location>
</feature>
<evidence type="ECO:0000259" key="7">
    <source>
        <dbReference type="Pfam" id="PF00884"/>
    </source>
</evidence>
<evidence type="ECO:0000256" key="2">
    <source>
        <dbReference type="ARBA" id="ARBA00022475"/>
    </source>
</evidence>
<keyword evidence="9" id="KW-1185">Reference proteome</keyword>
<protein>
    <recommendedName>
        <fullName evidence="7">Sulfatase N-terminal domain-containing protein</fullName>
    </recommendedName>
</protein>
<dbReference type="SUPFAM" id="SSF53649">
    <property type="entry name" value="Alkaline phosphatase-like"/>
    <property type="match status" value="1"/>
</dbReference>
<dbReference type="CDD" id="cd16015">
    <property type="entry name" value="LTA_synthase"/>
    <property type="match status" value="1"/>
</dbReference>
<dbReference type="Gene3D" id="3.40.720.10">
    <property type="entry name" value="Alkaline Phosphatase, subunit A"/>
    <property type="match status" value="1"/>
</dbReference>
<dbReference type="InterPro" id="IPR000917">
    <property type="entry name" value="Sulfatase_N"/>
</dbReference>
<evidence type="ECO:0000256" key="3">
    <source>
        <dbReference type="ARBA" id="ARBA00022692"/>
    </source>
</evidence>
<dbReference type="Pfam" id="PF00884">
    <property type="entry name" value="Sulfatase"/>
    <property type="match status" value="1"/>
</dbReference>
<dbReference type="AlphaFoldDB" id="A0A328P3J8"/>
<feature type="transmembrane region" description="Helical" evidence="6">
    <location>
        <begin position="114"/>
        <end position="134"/>
    </location>
</feature>
<feature type="transmembrane region" description="Helical" evidence="6">
    <location>
        <begin position="36"/>
        <end position="56"/>
    </location>
</feature>
<proteinExistence type="predicted"/>
<evidence type="ECO:0000256" key="5">
    <source>
        <dbReference type="ARBA" id="ARBA00023136"/>
    </source>
</evidence>
<evidence type="ECO:0000313" key="9">
    <source>
        <dbReference type="Proteomes" id="UP000248926"/>
    </source>
</evidence>
<dbReference type="PANTHER" id="PTHR47371:SF3">
    <property type="entry name" value="PHOSPHOGLYCEROL TRANSFERASE I"/>
    <property type="match status" value="1"/>
</dbReference>
<feature type="transmembrane region" description="Helical" evidence="6">
    <location>
        <begin position="7"/>
        <end position="24"/>
    </location>
</feature>
<dbReference type="InterPro" id="IPR050448">
    <property type="entry name" value="OpgB/LTA_synthase_biosynth"/>
</dbReference>
<dbReference type="InterPro" id="IPR017850">
    <property type="entry name" value="Alkaline_phosphatase_core_sf"/>
</dbReference>
<evidence type="ECO:0000256" key="1">
    <source>
        <dbReference type="ARBA" id="ARBA00004651"/>
    </source>
</evidence>
<feature type="transmembrane region" description="Helical" evidence="6">
    <location>
        <begin position="63"/>
        <end position="80"/>
    </location>
</feature>
<dbReference type="RefSeq" id="WP_111984322.1">
    <property type="nucleotide sequence ID" value="NZ_NFZS01000004.1"/>
</dbReference>
<comment type="caution">
    <text evidence="8">The sequence shown here is derived from an EMBL/GenBank/DDBJ whole genome shotgun (WGS) entry which is preliminary data.</text>
</comment>
<comment type="subcellular location">
    <subcellularLocation>
        <location evidence="1">Cell membrane</location>
        <topology evidence="1">Multi-pass membrane protein</topology>
    </subcellularLocation>
</comment>
<feature type="domain" description="Sulfatase N-terminal" evidence="7">
    <location>
        <begin position="241"/>
        <end position="530"/>
    </location>
</feature>
<organism evidence="8 9">
    <name type="scientific">Dyella jiangningensis</name>
    <dbReference type="NCBI Taxonomy" id="1379159"/>
    <lineage>
        <taxon>Bacteria</taxon>
        <taxon>Pseudomonadati</taxon>
        <taxon>Pseudomonadota</taxon>
        <taxon>Gammaproteobacteria</taxon>
        <taxon>Lysobacterales</taxon>
        <taxon>Rhodanobacteraceae</taxon>
        <taxon>Dyella</taxon>
    </lineage>
</organism>
<evidence type="ECO:0000256" key="6">
    <source>
        <dbReference type="SAM" id="Phobius"/>
    </source>
</evidence>
<evidence type="ECO:0000256" key="4">
    <source>
        <dbReference type="ARBA" id="ARBA00022989"/>
    </source>
</evidence>
<name>A0A328P3J8_9GAMM</name>
<dbReference type="EMBL" id="NFZS01000004">
    <property type="protein sequence ID" value="RAO75863.1"/>
    <property type="molecule type" value="Genomic_DNA"/>
</dbReference>
<dbReference type="GO" id="GO:0005886">
    <property type="term" value="C:plasma membrane"/>
    <property type="evidence" value="ECO:0007669"/>
    <property type="project" value="UniProtKB-SubCell"/>
</dbReference>
<reference evidence="8 9" key="1">
    <citation type="journal article" date="2018" name="Genet. Mol. Biol.">
        <title>The genome sequence of Dyella jiangningensis FCAV SCS01 from a lignocellulose-decomposing microbial consortium metagenome reveals potential for biotechnological applications.</title>
        <authorList>
            <person name="Desiderato J.G."/>
            <person name="Alvarenga D.O."/>
            <person name="Constancio M.T.L."/>
            <person name="Alves L.M.C."/>
            <person name="Varani A.M."/>
        </authorList>
    </citation>
    <scope>NUCLEOTIDE SEQUENCE [LARGE SCALE GENOMIC DNA]</scope>
    <source>
        <strain evidence="8 9">FCAV SCS01</strain>
    </source>
</reference>
<accession>A0A328P3J8</accession>
<dbReference type="Proteomes" id="UP000248926">
    <property type="component" value="Unassembled WGS sequence"/>
</dbReference>
<keyword evidence="3 6" id="KW-0812">Transmembrane</keyword>
<gene>
    <name evidence="8" type="ORF">CA260_17700</name>
</gene>
<keyword evidence="2" id="KW-1003">Cell membrane</keyword>